<dbReference type="AlphaFoldDB" id="A0A9J6CQG3"/>
<dbReference type="Proteomes" id="UP001107558">
    <property type="component" value="Chromosome 1"/>
</dbReference>
<sequence length="86" mass="9720">MTTLQASRNFGFDTDMDMEMIEHSKKRDSESPAMSLTGGQNGQIPKSPEIEEPELSNQISAAYEVPQFPIEQIEKKLLLQRHLTAK</sequence>
<protein>
    <submittedName>
        <fullName evidence="2">Uncharacterized protein</fullName>
    </submittedName>
</protein>
<evidence type="ECO:0000313" key="2">
    <source>
        <dbReference type="EMBL" id="KAG5684192.1"/>
    </source>
</evidence>
<comment type="caution">
    <text evidence="2">The sequence shown here is derived from an EMBL/GenBank/DDBJ whole genome shotgun (WGS) entry which is preliminary data.</text>
</comment>
<reference evidence="2" key="1">
    <citation type="submission" date="2021-03" db="EMBL/GenBank/DDBJ databases">
        <title>Chromosome level genome of the anhydrobiotic midge Polypedilum vanderplanki.</title>
        <authorList>
            <person name="Yoshida Y."/>
            <person name="Kikawada T."/>
            <person name="Gusev O."/>
        </authorList>
    </citation>
    <scope>NUCLEOTIDE SEQUENCE</scope>
    <source>
        <strain evidence="2">NIAS01</strain>
        <tissue evidence="2">Whole body or cell culture</tissue>
    </source>
</reference>
<gene>
    <name evidence="2" type="ORF">PVAND_013431</name>
</gene>
<feature type="region of interest" description="Disordered" evidence="1">
    <location>
        <begin position="23"/>
        <end position="53"/>
    </location>
</feature>
<proteinExistence type="predicted"/>
<organism evidence="2 3">
    <name type="scientific">Polypedilum vanderplanki</name>
    <name type="common">Sleeping chironomid midge</name>
    <dbReference type="NCBI Taxonomy" id="319348"/>
    <lineage>
        <taxon>Eukaryota</taxon>
        <taxon>Metazoa</taxon>
        <taxon>Ecdysozoa</taxon>
        <taxon>Arthropoda</taxon>
        <taxon>Hexapoda</taxon>
        <taxon>Insecta</taxon>
        <taxon>Pterygota</taxon>
        <taxon>Neoptera</taxon>
        <taxon>Endopterygota</taxon>
        <taxon>Diptera</taxon>
        <taxon>Nematocera</taxon>
        <taxon>Chironomoidea</taxon>
        <taxon>Chironomidae</taxon>
        <taxon>Chironominae</taxon>
        <taxon>Polypedilum</taxon>
        <taxon>Polypedilum</taxon>
    </lineage>
</organism>
<dbReference type="EMBL" id="JADBJN010000001">
    <property type="protein sequence ID" value="KAG5684192.1"/>
    <property type="molecule type" value="Genomic_DNA"/>
</dbReference>
<dbReference type="OrthoDB" id="8195964at2759"/>
<evidence type="ECO:0000256" key="1">
    <source>
        <dbReference type="SAM" id="MobiDB-lite"/>
    </source>
</evidence>
<feature type="compositionally biased region" description="Polar residues" evidence="1">
    <location>
        <begin position="32"/>
        <end position="44"/>
    </location>
</feature>
<name>A0A9J6CQG3_POLVA</name>
<accession>A0A9J6CQG3</accession>
<evidence type="ECO:0000313" key="3">
    <source>
        <dbReference type="Proteomes" id="UP001107558"/>
    </source>
</evidence>
<keyword evidence="3" id="KW-1185">Reference proteome</keyword>